<keyword evidence="1" id="KW-1133">Transmembrane helix</keyword>
<feature type="transmembrane region" description="Helical" evidence="1">
    <location>
        <begin position="54"/>
        <end position="76"/>
    </location>
</feature>
<dbReference type="EMBL" id="LT559118">
    <property type="protein sequence ID" value="SBO96045.1"/>
    <property type="molecule type" value="Genomic_DNA"/>
</dbReference>
<gene>
    <name evidence="2" type="ORF">BN4615_P5561</name>
</gene>
<protein>
    <submittedName>
        <fullName evidence="2">Uncharacterized protein</fullName>
    </submittedName>
</protein>
<evidence type="ECO:0000256" key="1">
    <source>
        <dbReference type="SAM" id="Phobius"/>
    </source>
</evidence>
<proteinExistence type="predicted"/>
<organism evidence="2">
    <name type="scientific">Nonomuraea gerenzanensis</name>
    <dbReference type="NCBI Taxonomy" id="93944"/>
    <lineage>
        <taxon>Bacteria</taxon>
        <taxon>Bacillati</taxon>
        <taxon>Actinomycetota</taxon>
        <taxon>Actinomycetes</taxon>
        <taxon>Streptosporangiales</taxon>
        <taxon>Streptosporangiaceae</taxon>
        <taxon>Nonomuraea</taxon>
    </lineage>
</organism>
<keyword evidence="1" id="KW-0472">Membrane</keyword>
<feature type="transmembrane region" description="Helical" evidence="1">
    <location>
        <begin position="154"/>
        <end position="174"/>
    </location>
</feature>
<feature type="transmembrane region" description="Helical" evidence="1">
    <location>
        <begin position="83"/>
        <end position="103"/>
    </location>
</feature>
<feature type="transmembrane region" description="Helical" evidence="1">
    <location>
        <begin position="109"/>
        <end position="125"/>
    </location>
</feature>
<reference evidence="2" key="1">
    <citation type="submission" date="2016-04" db="EMBL/GenBank/DDBJ databases">
        <authorList>
            <person name="Evans L.H."/>
            <person name="Alamgir A."/>
            <person name="Owens N."/>
            <person name="Weber N.D."/>
            <person name="Virtaneva K."/>
            <person name="Barbian K."/>
            <person name="Babar A."/>
            <person name="Rosenke K."/>
        </authorList>
    </citation>
    <scope>NUCLEOTIDE SEQUENCE</scope>
    <source>
        <strain evidence="2">Nono1</strain>
    </source>
</reference>
<name>A0A1M4EAW8_9ACTN</name>
<keyword evidence="1" id="KW-0812">Transmembrane</keyword>
<feature type="transmembrane region" description="Helical" evidence="1">
    <location>
        <begin position="12"/>
        <end position="34"/>
    </location>
</feature>
<sequence length="293" mass="32648">MSRRLLYPICRWTGTVILLQYGFAKIFGAQFTILDSELDKPMGTVSGFWLTWYYFGYSPIFGNLIALLQIGFGLALAFRRTTLLGAAGTAALLGGITVLNISYGIALDAMVIAMIGTACAGYLLWQHRRELTALFWRDQNRIAPGTRSARLRRVHAAVVLLLVGGAASCSYLVANDNNRVPTPLDGTWDVTAGTFQPAGLPGPAERVYFEHNRAHQVVLRHGQTWQRHHFEVDPAAATIGIWQTWLRKDQQLMSGRYELTAGRLLIHGTDLTTGRPMRWELRAVPAERLRPGR</sequence>
<accession>A0A1M4EAW8</accession>
<dbReference type="RefSeq" id="WP_225275380.1">
    <property type="nucleotide sequence ID" value="NZ_CP084058.1"/>
</dbReference>
<dbReference type="AlphaFoldDB" id="A0A1M4EAW8"/>
<evidence type="ECO:0000313" key="2">
    <source>
        <dbReference type="EMBL" id="SBO96045.1"/>
    </source>
</evidence>